<dbReference type="GO" id="GO:0001602">
    <property type="term" value="F:pancreatic polypeptide receptor activity"/>
    <property type="evidence" value="ECO:0007669"/>
    <property type="project" value="TreeGrafter"/>
</dbReference>
<dbReference type="InterPro" id="IPR000611">
    <property type="entry name" value="NPY_rcpt"/>
</dbReference>
<evidence type="ECO:0000256" key="10">
    <source>
        <dbReference type="ARBA" id="ARBA00023157"/>
    </source>
</evidence>
<evidence type="ECO:0000256" key="2">
    <source>
        <dbReference type="ARBA" id="ARBA00010663"/>
    </source>
</evidence>
<dbReference type="PRINTS" id="PR01012">
    <property type="entry name" value="NRPEPTIDEYR"/>
</dbReference>
<dbReference type="PRINTS" id="PR01016">
    <property type="entry name" value="NRPEPTIDEY5R"/>
</dbReference>
<name>A0AA35KTN5_9SAUR</name>
<reference evidence="19" key="1">
    <citation type="submission" date="2022-12" db="EMBL/GenBank/DDBJ databases">
        <authorList>
            <person name="Alioto T."/>
            <person name="Alioto T."/>
            <person name="Gomez Garrido J."/>
        </authorList>
    </citation>
    <scope>NUCLEOTIDE SEQUENCE</scope>
</reference>
<dbReference type="GO" id="GO:0007268">
    <property type="term" value="P:chemical synaptic transmission"/>
    <property type="evidence" value="ECO:0007669"/>
    <property type="project" value="TreeGrafter"/>
</dbReference>
<evidence type="ECO:0000256" key="4">
    <source>
        <dbReference type="ARBA" id="ARBA00022475"/>
    </source>
</evidence>
<dbReference type="InterPro" id="IPR017452">
    <property type="entry name" value="GPCR_Rhodpsn_7TM"/>
</dbReference>
<evidence type="ECO:0000313" key="19">
    <source>
        <dbReference type="EMBL" id="CAI5784145.1"/>
    </source>
</evidence>
<accession>A0AA35KTN5</accession>
<evidence type="ECO:0000256" key="1">
    <source>
        <dbReference type="ARBA" id="ARBA00004651"/>
    </source>
</evidence>
<feature type="transmembrane region" description="Helical" evidence="17">
    <location>
        <begin position="319"/>
        <end position="338"/>
    </location>
</feature>
<dbReference type="GO" id="GO:0043005">
    <property type="term" value="C:neuron projection"/>
    <property type="evidence" value="ECO:0007669"/>
    <property type="project" value="TreeGrafter"/>
</dbReference>
<keyword evidence="12" id="KW-0325">Glycoprotein</keyword>
<evidence type="ECO:0000256" key="7">
    <source>
        <dbReference type="ARBA" id="ARBA00023040"/>
    </source>
</evidence>
<feature type="transmembrane region" description="Helical" evidence="17">
    <location>
        <begin position="522"/>
        <end position="540"/>
    </location>
</feature>
<evidence type="ECO:0000256" key="3">
    <source>
        <dbReference type="ARBA" id="ARBA00019481"/>
    </source>
</evidence>
<protein>
    <recommendedName>
        <fullName evidence="3">Neuropeptide Y receptor type 5</fullName>
    </recommendedName>
    <alternativeName>
        <fullName evidence="16">NPY-Y5 receptor</fullName>
    </alternativeName>
</protein>
<dbReference type="Pfam" id="PF00001">
    <property type="entry name" value="7tm_1"/>
    <property type="match status" value="1"/>
</dbReference>
<evidence type="ECO:0000256" key="8">
    <source>
        <dbReference type="ARBA" id="ARBA00023136"/>
    </source>
</evidence>
<dbReference type="GO" id="GO:0005886">
    <property type="term" value="C:plasma membrane"/>
    <property type="evidence" value="ECO:0007669"/>
    <property type="project" value="UniProtKB-SubCell"/>
</dbReference>
<keyword evidence="4" id="KW-1003">Cell membrane</keyword>
<dbReference type="EMBL" id="OX395134">
    <property type="protein sequence ID" value="CAI5784145.1"/>
    <property type="molecule type" value="Genomic_DNA"/>
</dbReference>
<keyword evidence="9" id="KW-0564">Palmitate</keyword>
<dbReference type="GO" id="GO:0042923">
    <property type="term" value="F:neuropeptide binding"/>
    <property type="evidence" value="ECO:0007669"/>
    <property type="project" value="TreeGrafter"/>
</dbReference>
<evidence type="ECO:0000256" key="6">
    <source>
        <dbReference type="ARBA" id="ARBA00022989"/>
    </source>
</evidence>
<keyword evidence="7" id="KW-0297">G-protein coupled receptor</keyword>
<organism evidence="19 20">
    <name type="scientific">Podarcis lilfordi</name>
    <name type="common">Lilford's wall lizard</name>
    <dbReference type="NCBI Taxonomy" id="74358"/>
    <lineage>
        <taxon>Eukaryota</taxon>
        <taxon>Metazoa</taxon>
        <taxon>Chordata</taxon>
        <taxon>Craniata</taxon>
        <taxon>Vertebrata</taxon>
        <taxon>Euteleostomi</taxon>
        <taxon>Lepidosauria</taxon>
        <taxon>Squamata</taxon>
        <taxon>Bifurcata</taxon>
        <taxon>Unidentata</taxon>
        <taxon>Episquamata</taxon>
        <taxon>Laterata</taxon>
        <taxon>Lacertibaenia</taxon>
        <taxon>Lacertidae</taxon>
        <taxon>Podarcis</taxon>
    </lineage>
</organism>
<evidence type="ECO:0000256" key="15">
    <source>
        <dbReference type="ARBA" id="ARBA00024704"/>
    </source>
</evidence>
<keyword evidence="8 17" id="KW-0472">Membrane</keyword>
<dbReference type="SUPFAM" id="SSF81321">
    <property type="entry name" value="Family A G protein-coupled receptor-like"/>
    <property type="match status" value="1"/>
</dbReference>
<keyword evidence="11 19" id="KW-0675">Receptor</keyword>
<feature type="transmembrane region" description="Helical" evidence="17">
    <location>
        <begin position="560"/>
        <end position="584"/>
    </location>
</feature>
<dbReference type="InterPro" id="IPR000276">
    <property type="entry name" value="GPCR_Rhodpsn"/>
</dbReference>
<feature type="transmembrane region" description="Helical" evidence="17">
    <location>
        <begin position="240"/>
        <end position="265"/>
    </location>
</feature>
<keyword evidence="13" id="KW-0807">Transducer</keyword>
<evidence type="ECO:0000256" key="13">
    <source>
        <dbReference type="ARBA" id="ARBA00023224"/>
    </source>
</evidence>
<feature type="domain" description="G-protein coupled receptors family 1 profile" evidence="18">
    <location>
        <begin position="220"/>
        <end position="581"/>
    </location>
</feature>
<dbReference type="GO" id="GO:0045202">
    <property type="term" value="C:synapse"/>
    <property type="evidence" value="ECO:0007669"/>
    <property type="project" value="GOC"/>
</dbReference>
<dbReference type="PANTHER" id="PTHR24235">
    <property type="entry name" value="NEUROPEPTIDE Y RECEPTOR"/>
    <property type="match status" value="1"/>
</dbReference>
<evidence type="ECO:0000256" key="5">
    <source>
        <dbReference type="ARBA" id="ARBA00022692"/>
    </source>
</evidence>
<evidence type="ECO:0000259" key="18">
    <source>
        <dbReference type="PROSITE" id="PS50262"/>
    </source>
</evidence>
<sequence length="602" mass="67960">MAYAPLRSADGTTLLKDKEAIALCWKGHYQHLLNHNSPIAAEVLSQIPQKQIRDELAVSPNLGELCTAINQVKNNKASGPDGIPAEIFKVGGTELTQQLHKLIKKIWEREAIPADFRDAKIINLFLKRDWYFIPAKLYISRQNTDPQNTNNTATGNTYADFIMDRDLKDYSNRTLATENNSAPSKGSHFPTWEDYKNSVDDIQYFLIGLYTFISLAGFIGNLLILMALMKCKQKTIINFLIGNLAFSDILVVVFCSPFTLTSVLLDQWMFGEVMCHVMPFLQCVSVLLSTWMLISIAVVRYCLIRHPLSSNLTLRHGCYLIFAIWTLGLAICSPLLVFHKLEDLHLEALKSKRLCVESWPSTGYRVAFTISLLLMQYILPLVCLTVSHTRVCRSVSSRLSGKENKLEENEMINLTLHAPKSQGPQGQLSSSERWSYTLVRKHRRRYSKKTASVVPAILRHHRGNTSGDLPETSGTERSQLSSSKFIPGIPICFEVKPESSETQDGITIARSTTRIRKRSRKVFCRLTVLIIVFAVSWMPLHVFHVVTDFNGNLISNKHFKLVYCICHLLGMMSCCLNPILYGFLNNGIKADLMALIPCLQLS</sequence>
<comment type="similarity">
    <text evidence="2">Belongs to the G-protein coupled receptor 1 family.</text>
</comment>
<dbReference type="PANTHER" id="PTHR24235:SF10">
    <property type="entry name" value="NEUROPEPTIDE Y RECEPTOR TYPE 5"/>
    <property type="match status" value="1"/>
</dbReference>
<dbReference type="InterPro" id="IPR000393">
    <property type="entry name" value="NPY5_rcpt"/>
</dbReference>
<comment type="function">
    <text evidence="15">Receptor for neuropeptide Y and peptide YY. The activity of this receptor is mediated by G proteins that inhibit adenylate cyclase activity. Seems to be associated with food intake. Could be involved in feeding disorders.</text>
</comment>
<dbReference type="Proteomes" id="UP001178461">
    <property type="component" value="Chromosome 9"/>
</dbReference>
<keyword evidence="6 17" id="KW-1133">Transmembrane helix</keyword>
<dbReference type="GO" id="GO:0001601">
    <property type="term" value="F:peptide YY receptor activity"/>
    <property type="evidence" value="ECO:0007669"/>
    <property type="project" value="TreeGrafter"/>
</dbReference>
<keyword evidence="14" id="KW-0449">Lipoprotein</keyword>
<dbReference type="PROSITE" id="PS50262">
    <property type="entry name" value="G_PROTEIN_RECEP_F1_2"/>
    <property type="match status" value="1"/>
</dbReference>
<keyword evidence="10" id="KW-1015">Disulfide bond</keyword>
<feature type="transmembrane region" description="Helical" evidence="17">
    <location>
        <begin position="204"/>
        <end position="228"/>
    </location>
</feature>
<evidence type="ECO:0000313" key="20">
    <source>
        <dbReference type="Proteomes" id="UP001178461"/>
    </source>
</evidence>
<comment type="subcellular location">
    <subcellularLocation>
        <location evidence="1">Cell membrane</location>
        <topology evidence="1">Multi-pass membrane protein</topology>
    </subcellularLocation>
</comment>
<feature type="transmembrane region" description="Helical" evidence="17">
    <location>
        <begin position="277"/>
        <end position="299"/>
    </location>
</feature>
<dbReference type="PRINTS" id="PR00237">
    <property type="entry name" value="GPCRRHODOPSN"/>
</dbReference>
<evidence type="ECO:0000256" key="12">
    <source>
        <dbReference type="ARBA" id="ARBA00023180"/>
    </source>
</evidence>
<feature type="transmembrane region" description="Helical" evidence="17">
    <location>
        <begin position="366"/>
        <end position="386"/>
    </location>
</feature>
<proteinExistence type="inferred from homology"/>
<keyword evidence="20" id="KW-1185">Reference proteome</keyword>
<evidence type="ECO:0000256" key="16">
    <source>
        <dbReference type="ARBA" id="ARBA00032994"/>
    </source>
</evidence>
<keyword evidence="5 17" id="KW-0812">Transmembrane</keyword>
<dbReference type="Gene3D" id="1.20.1070.10">
    <property type="entry name" value="Rhodopsin 7-helix transmembrane proteins"/>
    <property type="match status" value="1"/>
</dbReference>
<evidence type="ECO:0000256" key="9">
    <source>
        <dbReference type="ARBA" id="ARBA00023139"/>
    </source>
</evidence>
<evidence type="ECO:0000256" key="17">
    <source>
        <dbReference type="SAM" id="Phobius"/>
    </source>
</evidence>
<evidence type="ECO:0000256" key="14">
    <source>
        <dbReference type="ARBA" id="ARBA00023288"/>
    </source>
</evidence>
<dbReference type="AlphaFoldDB" id="A0AA35KTN5"/>
<gene>
    <name evidence="19" type="ORF">PODLI_1B027584</name>
</gene>
<evidence type="ECO:0000256" key="11">
    <source>
        <dbReference type="ARBA" id="ARBA00023170"/>
    </source>
</evidence>